<evidence type="ECO:0000256" key="4">
    <source>
        <dbReference type="ARBA" id="ARBA00022741"/>
    </source>
</evidence>
<feature type="region of interest" description="Disordered" evidence="8">
    <location>
        <begin position="323"/>
        <end position="343"/>
    </location>
</feature>
<sequence>MTDPVSNRLPSTPPGLSGFTYVRPLGAGGFADVFLFEQNLPRRPVAVKVLLEDVVDENVLRMFNAEADVMARLSAHPSIITIHEASVSADGRPYLVMEHCPTSFTHRYRREEIPVAEVLQLGVKIGSALETAHRAGLLHRDIKPSNILVTAFGSPVLSDFGIATAVEARPDTEEVFAMSVPWSAPEIVDERVSGSIAAEVWSLGATVYSLLAGRSPFERPGRGQNTRDQLKARIRKAVYTPIGRPDVPAELDAVLARALSRDPSARHPSAAAFAHDLQMIQHRMGVPHTPLEVAVDEWAAAGAAVDFGDDRPRGPVRPAVAYESARPERRRATPLRRPDEGTILAGAQPASGLRRSTAIALIAGASVLVALAGAATTFFLLGGAN</sequence>
<dbReference type="AlphaFoldDB" id="A0A031FQN3"/>
<feature type="binding site" evidence="7">
    <location>
        <position position="48"/>
    </location>
    <ligand>
        <name>ATP</name>
        <dbReference type="ChEBI" id="CHEBI:30616"/>
    </ligand>
</feature>
<keyword evidence="9" id="KW-0812">Transmembrane</keyword>
<dbReference type="PROSITE" id="PS00107">
    <property type="entry name" value="PROTEIN_KINASE_ATP"/>
    <property type="match status" value="1"/>
</dbReference>
<protein>
    <recommendedName>
        <fullName evidence="1">non-specific serine/threonine protein kinase</fullName>
        <ecNumber evidence="1">2.7.11.1</ecNumber>
    </recommendedName>
</protein>
<keyword evidence="3" id="KW-0808">Transferase</keyword>
<dbReference type="Proteomes" id="UP000024001">
    <property type="component" value="Unassembled WGS sequence"/>
</dbReference>
<dbReference type="PROSITE" id="PS50011">
    <property type="entry name" value="PROTEIN_KINASE_DOM"/>
    <property type="match status" value="1"/>
</dbReference>
<keyword evidence="2 11" id="KW-0723">Serine/threonine-protein kinase</keyword>
<dbReference type="InterPro" id="IPR011009">
    <property type="entry name" value="Kinase-like_dom_sf"/>
</dbReference>
<gene>
    <name evidence="11" type="ORF">BW34_02105</name>
</gene>
<dbReference type="OrthoDB" id="9762169at2"/>
<dbReference type="SMART" id="SM00220">
    <property type="entry name" value="S_TKc"/>
    <property type="match status" value="1"/>
</dbReference>
<dbReference type="eggNOG" id="COG0515">
    <property type="taxonomic scope" value="Bacteria"/>
</dbReference>
<dbReference type="PANTHER" id="PTHR43289">
    <property type="entry name" value="MITOGEN-ACTIVATED PROTEIN KINASE KINASE KINASE 20-RELATED"/>
    <property type="match status" value="1"/>
</dbReference>
<evidence type="ECO:0000313" key="12">
    <source>
        <dbReference type="Proteomes" id="UP000024001"/>
    </source>
</evidence>
<reference evidence="11 12" key="1">
    <citation type="submission" date="2014-03" db="EMBL/GenBank/DDBJ databases">
        <title>Draft Genome Sequences of 13 Willow Endophytes.</title>
        <authorList>
            <person name="Gan H.Y."/>
            <person name="Gan H.M."/>
            <person name="Savka M.A."/>
            <person name="Hudson A.O."/>
        </authorList>
    </citation>
    <scope>NUCLEOTIDE SEQUENCE [LARGE SCALE GENOMIC DNA]</scope>
    <source>
        <strain evidence="11 12">RIT293</strain>
    </source>
</reference>
<feature type="compositionally biased region" description="Basic and acidic residues" evidence="8">
    <location>
        <begin position="325"/>
        <end position="340"/>
    </location>
</feature>
<evidence type="ECO:0000256" key="2">
    <source>
        <dbReference type="ARBA" id="ARBA00022527"/>
    </source>
</evidence>
<dbReference type="Pfam" id="PF00069">
    <property type="entry name" value="Pkinase"/>
    <property type="match status" value="1"/>
</dbReference>
<dbReference type="RefSeq" id="WP_036312178.1">
    <property type="nucleotide sequence ID" value="NZ_CP031421.1"/>
</dbReference>
<dbReference type="Gene3D" id="1.10.510.10">
    <property type="entry name" value="Transferase(Phosphotransferase) domain 1"/>
    <property type="match status" value="1"/>
</dbReference>
<dbReference type="GO" id="GO:0004674">
    <property type="term" value="F:protein serine/threonine kinase activity"/>
    <property type="evidence" value="ECO:0007669"/>
    <property type="project" value="UniProtKB-KW"/>
</dbReference>
<evidence type="ECO:0000256" key="5">
    <source>
        <dbReference type="ARBA" id="ARBA00022777"/>
    </source>
</evidence>
<dbReference type="CDD" id="cd14014">
    <property type="entry name" value="STKc_PknB_like"/>
    <property type="match status" value="1"/>
</dbReference>
<evidence type="ECO:0000256" key="9">
    <source>
        <dbReference type="SAM" id="Phobius"/>
    </source>
</evidence>
<evidence type="ECO:0000259" key="10">
    <source>
        <dbReference type="PROSITE" id="PS50011"/>
    </source>
</evidence>
<dbReference type="InterPro" id="IPR017441">
    <property type="entry name" value="Protein_kinase_ATP_BS"/>
</dbReference>
<dbReference type="InterPro" id="IPR000719">
    <property type="entry name" value="Prot_kinase_dom"/>
</dbReference>
<dbReference type="GeneID" id="91432212"/>
<feature type="domain" description="Protein kinase" evidence="10">
    <location>
        <begin position="19"/>
        <end position="278"/>
    </location>
</feature>
<keyword evidence="4 7" id="KW-0547">Nucleotide-binding</keyword>
<evidence type="ECO:0000313" key="11">
    <source>
        <dbReference type="EMBL" id="EZP26903.1"/>
    </source>
</evidence>
<dbReference type="PANTHER" id="PTHR43289:SF6">
    <property type="entry name" value="SERINE_THREONINE-PROTEIN KINASE NEKL-3"/>
    <property type="match status" value="1"/>
</dbReference>
<name>A0A031FQN3_9MICO</name>
<evidence type="ECO:0000256" key="3">
    <source>
        <dbReference type="ARBA" id="ARBA00022679"/>
    </source>
</evidence>
<keyword evidence="6 7" id="KW-0067">ATP-binding</keyword>
<keyword evidence="9" id="KW-0472">Membrane</keyword>
<dbReference type="InterPro" id="IPR008271">
    <property type="entry name" value="Ser/Thr_kinase_AS"/>
</dbReference>
<evidence type="ECO:0000256" key="1">
    <source>
        <dbReference type="ARBA" id="ARBA00012513"/>
    </source>
</evidence>
<dbReference type="SUPFAM" id="SSF56112">
    <property type="entry name" value="Protein kinase-like (PK-like)"/>
    <property type="match status" value="1"/>
</dbReference>
<evidence type="ECO:0000256" key="8">
    <source>
        <dbReference type="SAM" id="MobiDB-lite"/>
    </source>
</evidence>
<feature type="transmembrane region" description="Helical" evidence="9">
    <location>
        <begin position="358"/>
        <end position="381"/>
    </location>
</feature>
<evidence type="ECO:0000256" key="7">
    <source>
        <dbReference type="PROSITE-ProRule" id="PRU10141"/>
    </source>
</evidence>
<comment type="caution">
    <text evidence="11">The sequence shown here is derived from an EMBL/GenBank/DDBJ whole genome shotgun (WGS) entry which is preliminary data.</text>
</comment>
<dbReference type="Gene3D" id="3.30.200.20">
    <property type="entry name" value="Phosphorylase Kinase, domain 1"/>
    <property type="match status" value="1"/>
</dbReference>
<keyword evidence="5 11" id="KW-0418">Kinase</keyword>
<dbReference type="EMBL" id="JFYO01000006">
    <property type="protein sequence ID" value="EZP26903.1"/>
    <property type="molecule type" value="Genomic_DNA"/>
</dbReference>
<dbReference type="PATRIC" id="fig|273677.3.peg.2089"/>
<dbReference type="EC" id="2.7.11.1" evidence="1"/>
<keyword evidence="9" id="KW-1133">Transmembrane helix</keyword>
<proteinExistence type="predicted"/>
<organism evidence="11 12">
    <name type="scientific">Microbacterium oleivorans</name>
    <dbReference type="NCBI Taxonomy" id="273677"/>
    <lineage>
        <taxon>Bacteria</taxon>
        <taxon>Bacillati</taxon>
        <taxon>Actinomycetota</taxon>
        <taxon>Actinomycetes</taxon>
        <taxon>Micrococcales</taxon>
        <taxon>Microbacteriaceae</taxon>
        <taxon>Microbacterium</taxon>
    </lineage>
</organism>
<evidence type="ECO:0000256" key="6">
    <source>
        <dbReference type="ARBA" id="ARBA00022840"/>
    </source>
</evidence>
<accession>A0A031FQN3</accession>
<keyword evidence="12" id="KW-1185">Reference proteome</keyword>
<dbReference type="PROSITE" id="PS00108">
    <property type="entry name" value="PROTEIN_KINASE_ST"/>
    <property type="match status" value="1"/>
</dbReference>
<dbReference type="GO" id="GO:0005524">
    <property type="term" value="F:ATP binding"/>
    <property type="evidence" value="ECO:0007669"/>
    <property type="project" value="UniProtKB-UniRule"/>
</dbReference>